<feature type="compositionally biased region" description="Basic and acidic residues" evidence="2">
    <location>
        <begin position="351"/>
        <end position="371"/>
    </location>
</feature>
<evidence type="ECO:0000313" key="4">
    <source>
        <dbReference type="Proteomes" id="UP000639338"/>
    </source>
</evidence>
<protein>
    <submittedName>
        <fullName evidence="3">Uncharacterized protein</fullName>
    </submittedName>
</protein>
<evidence type="ECO:0000256" key="1">
    <source>
        <dbReference type="SAM" id="Coils"/>
    </source>
</evidence>
<dbReference type="EMBL" id="JACMRX010000001">
    <property type="protein sequence ID" value="KAF7997614.1"/>
    <property type="molecule type" value="Genomic_DNA"/>
</dbReference>
<feature type="compositionally biased region" description="Basic and acidic residues" evidence="2">
    <location>
        <begin position="120"/>
        <end position="148"/>
    </location>
</feature>
<feature type="compositionally biased region" description="Basic and acidic residues" evidence="2">
    <location>
        <begin position="535"/>
        <end position="544"/>
    </location>
</feature>
<comment type="caution">
    <text evidence="3">The sequence shown here is derived from an EMBL/GenBank/DDBJ whole genome shotgun (WGS) entry which is preliminary data.</text>
</comment>
<feature type="compositionally biased region" description="Basic and acidic residues" evidence="2">
    <location>
        <begin position="102"/>
        <end position="111"/>
    </location>
</feature>
<feature type="compositionally biased region" description="Basic and acidic residues" evidence="2">
    <location>
        <begin position="293"/>
        <end position="342"/>
    </location>
</feature>
<feature type="region of interest" description="Disordered" evidence="2">
    <location>
        <begin position="906"/>
        <end position="937"/>
    </location>
</feature>
<dbReference type="Proteomes" id="UP000639338">
    <property type="component" value="Unassembled WGS sequence"/>
</dbReference>
<sequence length="968" mass="113270">MDCDDVDLYGDLGTFEKETNQQDYQAENELLKTKCEELKKQLSETETRLKKLEEAHVVLSTNLSSLLKTARLEVSRKDRMISELRQTIDNAAFRRPNYKIPKRNEQTHDTNSRTTSSFHRNNDRDDKFTSKHANDSTRHNDSKKDNNKYENIPEVVDHQIKHESDYIDEEIKIEPENRDFKYEKYEEDIDEEEIYQPDKVCTTVFGERLQKKLQQQMLDEAAADKARKEKEIDIKPEIENKKNSLTTDLKVNNKENYYRLIPLDLKYEDKTRPDELLDKIKSYDVKSQNNNKRNRENSPNEYDKRRKINDADYNQRETVDRRRSRDGSSSSYDDRRTIKDETEYFCPAKSNDIDLRPRKSARNEREQRHQTNENSTSSSRGSRKNTRSNDRFDRNSSQTRSRKHLKEPICSKRIDQRSRSRSVNRKQNTINSKNNWRRNIKNSPRRNKRFEKTNDRYRDKNYERENPRSRSRDDRKFNERERDDGKFNERERDEKKKNYDNEKYNERENIKSCDKEKEKFDEKKKQQSPILDTNKSTDLRDLLKKRNQSNTNDNIPTSPSSPVLKNNPQIEKEKTPEKIVKEIKDSRVIETSMKTINEKIKNTNNNSKEKDNKKINNIKDILNTLEEGEIIESPLSSPVKKQTNNNDADNGSLNDSLKEEKIENIEKFILNSMSVDRKLMDISPIKNNNEKNQDKNSINDVLSDDNKSTEKTCVTSVKKSDDKLTKSSDNVEKLIDKTDQDDNNAVKLKDSTIKLISKTPLTSKDENDLSAENEKLLNLLDDAPDQVIIKPSTTNDSSNNIVDEAQLIDKAKTSDNVKETSNLDKEKITEENLKQDENNKNTSNSDVSEELLVISPISSSPEKPIDQECHEKINPIVSEKIVIINKIEKITTTSIESKIEIKPIDNNKKNIAKPPIKNSTETTQKKDLKENDKDKKKVITVLRRRRGPVKLSDSSKCMTLVRSDPKKI</sequence>
<reference evidence="3 4" key="1">
    <citation type="submission" date="2020-08" db="EMBL/GenBank/DDBJ databases">
        <title>Aphidius gifuensis genome sequencing and assembly.</title>
        <authorList>
            <person name="Du Z."/>
        </authorList>
    </citation>
    <scope>NUCLEOTIDE SEQUENCE [LARGE SCALE GENOMIC DNA]</scope>
    <source>
        <strain evidence="3">YNYX2018</strain>
        <tissue evidence="3">Adults</tissue>
    </source>
</reference>
<feature type="compositionally biased region" description="Basic and acidic residues" evidence="2">
    <location>
        <begin position="450"/>
        <end position="525"/>
    </location>
</feature>
<keyword evidence="1" id="KW-0175">Coiled coil</keyword>
<evidence type="ECO:0000313" key="3">
    <source>
        <dbReference type="EMBL" id="KAF7997614.1"/>
    </source>
</evidence>
<feature type="region of interest" description="Disordered" evidence="2">
    <location>
        <begin position="685"/>
        <end position="711"/>
    </location>
</feature>
<feature type="compositionally biased region" description="Basic residues" evidence="2">
    <location>
        <begin position="435"/>
        <end position="449"/>
    </location>
</feature>
<evidence type="ECO:0000256" key="2">
    <source>
        <dbReference type="SAM" id="MobiDB-lite"/>
    </source>
</evidence>
<feature type="compositionally biased region" description="Basic and acidic residues" evidence="2">
    <location>
        <begin position="923"/>
        <end position="937"/>
    </location>
</feature>
<feature type="region of interest" description="Disordered" evidence="2">
    <location>
        <begin position="279"/>
        <end position="574"/>
    </location>
</feature>
<dbReference type="AlphaFoldDB" id="A0A834Y5J7"/>
<organism evidence="3 4">
    <name type="scientific">Aphidius gifuensis</name>
    <name type="common">Parasitoid wasp</name>
    <dbReference type="NCBI Taxonomy" id="684658"/>
    <lineage>
        <taxon>Eukaryota</taxon>
        <taxon>Metazoa</taxon>
        <taxon>Ecdysozoa</taxon>
        <taxon>Arthropoda</taxon>
        <taxon>Hexapoda</taxon>
        <taxon>Insecta</taxon>
        <taxon>Pterygota</taxon>
        <taxon>Neoptera</taxon>
        <taxon>Endopterygota</taxon>
        <taxon>Hymenoptera</taxon>
        <taxon>Apocrita</taxon>
        <taxon>Ichneumonoidea</taxon>
        <taxon>Braconidae</taxon>
        <taxon>Aphidiinae</taxon>
        <taxon>Aphidius</taxon>
    </lineage>
</organism>
<proteinExistence type="predicted"/>
<feature type="compositionally biased region" description="Polar residues" evidence="2">
    <location>
        <begin position="548"/>
        <end position="569"/>
    </location>
</feature>
<feature type="compositionally biased region" description="Polar residues" evidence="2">
    <location>
        <begin position="425"/>
        <end position="434"/>
    </location>
</feature>
<feature type="region of interest" description="Disordered" evidence="2">
    <location>
        <begin position="92"/>
        <end position="153"/>
    </location>
</feature>
<feature type="compositionally biased region" description="Basic and acidic residues" evidence="2">
    <location>
        <begin position="812"/>
        <end position="839"/>
    </location>
</feature>
<keyword evidence="4" id="KW-1185">Reference proteome</keyword>
<feature type="coiled-coil region" evidence="1">
    <location>
        <begin position="21"/>
        <end position="62"/>
    </location>
</feature>
<name>A0A834Y5J7_APHGI</name>
<feature type="compositionally biased region" description="Polar residues" evidence="2">
    <location>
        <begin position="634"/>
        <end position="655"/>
    </location>
</feature>
<dbReference type="OrthoDB" id="1938039at2759"/>
<feature type="compositionally biased region" description="Basic and acidic residues" evidence="2">
    <location>
        <begin position="406"/>
        <end position="418"/>
    </location>
</feature>
<feature type="region of interest" description="Disordered" evidence="2">
    <location>
        <begin position="633"/>
        <end position="657"/>
    </location>
</feature>
<accession>A0A834Y5J7</accession>
<gene>
    <name evidence="3" type="ORF">HCN44_006185</name>
</gene>
<feature type="region of interest" description="Disordered" evidence="2">
    <location>
        <begin position="812"/>
        <end position="848"/>
    </location>
</feature>